<dbReference type="SUPFAM" id="SSF57701">
    <property type="entry name" value="Zn2/Cys6 DNA-binding domain"/>
    <property type="match status" value="1"/>
</dbReference>
<gene>
    <name evidence="4" type="ORF">K432DRAFT_423561</name>
</gene>
<dbReference type="CDD" id="cd00067">
    <property type="entry name" value="GAL4"/>
    <property type="match status" value="1"/>
</dbReference>
<reference evidence="4 5" key="1">
    <citation type="journal article" date="2016" name="Nat. Commun.">
        <title>Ectomycorrhizal ecology is imprinted in the genome of the dominant symbiotic fungus Cenococcum geophilum.</title>
        <authorList>
            <consortium name="DOE Joint Genome Institute"/>
            <person name="Peter M."/>
            <person name="Kohler A."/>
            <person name="Ohm R.A."/>
            <person name="Kuo A."/>
            <person name="Krutzmann J."/>
            <person name="Morin E."/>
            <person name="Arend M."/>
            <person name="Barry K.W."/>
            <person name="Binder M."/>
            <person name="Choi C."/>
            <person name="Clum A."/>
            <person name="Copeland A."/>
            <person name="Grisel N."/>
            <person name="Haridas S."/>
            <person name="Kipfer T."/>
            <person name="LaButti K."/>
            <person name="Lindquist E."/>
            <person name="Lipzen A."/>
            <person name="Maire R."/>
            <person name="Meier B."/>
            <person name="Mihaltcheva S."/>
            <person name="Molinier V."/>
            <person name="Murat C."/>
            <person name="Poggeler S."/>
            <person name="Quandt C.A."/>
            <person name="Sperisen C."/>
            <person name="Tritt A."/>
            <person name="Tisserant E."/>
            <person name="Crous P.W."/>
            <person name="Henrissat B."/>
            <person name="Nehls U."/>
            <person name="Egli S."/>
            <person name="Spatafora J.W."/>
            <person name="Grigoriev I.V."/>
            <person name="Martin F.M."/>
        </authorList>
    </citation>
    <scope>NUCLEOTIDE SEQUENCE [LARGE SCALE GENOMIC DNA]</scope>
    <source>
        <strain evidence="4 5">CBS 459.81</strain>
    </source>
</reference>
<evidence type="ECO:0000256" key="1">
    <source>
        <dbReference type="ARBA" id="ARBA00023242"/>
    </source>
</evidence>
<dbReference type="EMBL" id="KV744867">
    <property type="protein sequence ID" value="OCK83170.1"/>
    <property type="molecule type" value="Genomic_DNA"/>
</dbReference>
<protein>
    <recommendedName>
        <fullName evidence="3">Zn(2)-C6 fungal-type domain-containing protein</fullName>
    </recommendedName>
</protein>
<dbReference type="SMART" id="SM00066">
    <property type="entry name" value="GAL4"/>
    <property type="match status" value="1"/>
</dbReference>
<dbReference type="InterPro" id="IPR021858">
    <property type="entry name" value="Fun_TF"/>
</dbReference>
<feature type="region of interest" description="Disordered" evidence="2">
    <location>
        <begin position="19"/>
        <end position="44"/>
    </location>
</feature>
<dbReference type="InterPro" id="IPR036864">
    <property type="entry name" value="Zn2-C6_fun-type_DNA-bd_sf"/>
</dbReference>
<dbReference type="PROSITE" id="PS50048">
    <property type="entry name" value="ZN2_CY6_FUNGAL_2"/>
    <property type="match status" value="1"/>
</dbReference>
<dbReference type="OrthoDB" id="416217at2759"/>
<dbReference type="PROSITE" id="PS00463">
    <property type="entry name" value="ZN2_CY6_FUNGAL_1"/>
    <property type="match status" value="1"/>
</dbReference>
<evidence type="ECO:0000313" key="4">
    <source>
        <dbReference type="EMBL" id="OCK83170.1"/>
    </source>
</evidence>
<feature type="domain" description="Zn(2)-C6 fungal-type" evidence="3">
    <location>
        <begin position="45"/>
        <end position="75"/>
    </location>
</feature>
<dbReference type="Pfam" id="PF11951">
    <property type="entry name" value="Fungal_trans_2"/>
    <property type="match status" value="1"/>
</dbReference>
<dbReference type="Gene3D" id="4.10.240.10">
    <property type="entry name" value="Zn(2)-C6 fungal-type DNA-binding domain"/>
    <property type="match status" value="1"/>
</dbReference>
<feature type="compositionally biased region" description="Basic residues" evidence="2">
    <location>
        <begin position="33"/>
        <end position="44"/>
    </location>
</feature>
<dbReference type="InterPro" id="IPR053157">
    <property type="entry name" value="Sterol_Uptake_Regulator"/>
</dbReference>
<dbReference type="InterPro" id="IPR001138">
    <property type="entry name" value="Zn2Cys6_DnaBD"/>
</dbReference>
<sequence>MALDSAKITFFHVSPTRLDGSGPDLQDVNGRSCRQRRRHPKSKKGCQNCKKRKVKCDETLPACRNCVKRKAHCSLQDDAIDIQHTQQSRNSELERPLTQTEFCDGLSADVNMLQMKLFHHFGALTARTLIFGAEVWRNKVMVMSFKHDFLMHAILVVSATHLDYLDPHNPINRKASVFHLSKALQLFRHELSQPLTKDNADPLMATAILLFHHAWANIDFVYPSFSFENFNPDDPSSYSLDLSMDPVFTLASGVRDLFMSAMSYLTSYTSIFSVNTFHRPPNAIIRAAGRSTKAAEEIEMLLKQYFFGIRNTSTPPSSQVPLDDFHHSLIETIVHTPDPEIQKAWIGIIERIQPAEESNEDDRAIFSAYMEASNRLSPLLSLCGSQTHKGGIGSEDLPSMILPSPSPDPVALHQSIVPDIARYFFSFPVRSLPVFNTLVRQNDPRAYMVLLYFYRSMRSLVPSQTYWWSRPRADFMEKAIHSSLLARGYGPLMRAKELAFVPGRHDYVDSDVVRKTLPDERPCEGPSFLYCALPGEPPIFSRV</sequence>
<dbReference type="AlphaFoldDB" id="A0A8E2EFQ4"/>
<organism evidence="4 5">
    <name type="scientific">Lepidopterella palustris CBS 459.81</name>
    <dbReference type="NCBI Taxonomy" id="1314670"/>
    <lineage>
        <taxon>Eukaryota</taxon>
        <taxon>Fungi</taxon>
        <taxon>Dikarya</taxon>
        <taxon>Ascomycota</taxon>
        <taxon>Pezizomycotina</taxon>
        <taxon>Dothideomycetes</taxon>
        <taxon>Pleosporomycetidae</taxon>
        <taxon>Mytilinidiales</taxon>
        <taxon>Argynnaceae</taxon>
        <taxon>Lepidopterella</taxon>
    </lineage>
</organism>
<proteinExistence type="predicted"/>
<name>A0A8E2EFQ4_9PEZI</name>
<accession>A0A8E2EFQ4</accession>
<evidence type="ECO:0000256" key="2">
    <source>
        <dbReference type="SAM" id="MobiDB-lite"/>
    </source>
</evidence>
<dbReference type="GO" id="GO:0001228">
    <property type="term" value="F:DNA-binding transcription activator activity, RNA polymerase II-specific"/>
    <property type="evidence" value="ECO:0007669"/>
    <property type="project" value="TreeGrafter"/>
</dbReference>
<dbReference type="PANTHER" id="PTHR47784">
    <property type="entry name" value="STEROL UPTAKE CONTROL PROTEIN 2"/>
    <property type="match status" value="1"/>
</dbReference>
<evidence type="ECO:0000259" key="3">
    <source>
        <dbReference type="PROSITE" id="PS50048"/>
    </source>
</evidence>
<dbReference type="GO" id="GO:0008270">
    <property type="term" value="F:zinc ion binding"/>
    <property type="evidence" value="ECO:0007669"/>
    <property type="project" value="InterPro"/>
</dbReference>
<dbReference type="Pfam" id="PF00172">
    <property type="entry name" value="Zn_clus"/>
    <property type="match status" value="1"/>
</dbReference>
<keyword evidence="1" id="KW-0539">Nucleus</keyword>
<evidence type="ECO:0000313" key="5">
    <source>
        <dbReference type="Proteomes" id="UP000250266"/>
    </source>
</evidence>
<keyword evidence="5" id="KW-1185">Reference proteome</keyword>
<dbReference type="PANTHER" id="PTHR47784:SF5">
    <property type="entry name" value="STEROL UPTAKE CONTROL PROTEIN 2"/>
    <property type="match status" value="1"/>
</dbReference>
<dbReference type="Proteomes" id="UP000250266">
    <property type="component" value="Unassembled WGS sequence"/>
</dbReference>